<dbReference type="Proteomes" id="UP000653454">
    <property type="component" value="Unassembled WGS sequence"/>
</dbReference>
<keyword evidence="1" id="KW-0677">Repeat</keyword>
<evidence type="ECO:0000256" key="3">
    <source>
        <dbReference type="ARBA" id="ARBA00023319"/>
    </source>
</evidence>
<dbReference type="SUPFAM" id="SSF48726">
    <property type="entry name" value="Immunoglobulin"/>
    <property type="match status" value="1"/>
</dbReference>
<dbReference type="SMART" id="SM00409">
    <property type="entry name" value="IG"/>
    <property type="match status" value="1"/>
</dbReference>
<dbReference type="GO" id="GO:0043005">
    <property type="term" value="C:neuron projection"/>
    <property type="evidence" value="ECO:0007669"/>
    <property type="project" value="TreeGrafter"/>
</dbReference>
<sequence length="214" mass="23743">MAKTIRKGGQNSTEKLTKLAQFKVESYVGSSLPLWRVDRRQMGAFLCIASNDVPPAVSKRVILNVNFAPTVKVPNQLLGAPLGTDVKLKCYVEAYPNTINYWIKNRGEMLLDGPKYAIREEKTSYKVSMWLTIRQFSASDIGTYNCVSTNSLGKSEGTLRLYEIKLTSYSEDFTNQISVAGGLTEAAKGQTANLLSSRKLLCFVLCYLSVTMLT</sequence>
<dbReference type="PROSITE" id="PS50835">
    <property type="entry name" value="IG_LIKE"/>
    <property type="match status" value="1"/>
</dbReference>
<evidence type="ECO:0000259" key="4">
    <source>
        <dbReference type="PROSITE" id="PS50835"/>
    </source>
</evidence>
<protein>
    <submittedName>
        <fullName evidence="5">(diamondback moth) hypothetical protein</fullName>
    </submittedName>
</protein>
<organism evidence="5 6">
    <name type="scientific">Plutella xylostella</name>
    <name type="common">Diamondback moth</name>
    <name type="synonym">Plutella maculipennis</name>
    <dbReference type="NCBI Taxonomy" id="51655"/>
    <lineage>
        <taxon>Eukaryota</taxon>
        <taxon>Metazoa</taxon>
        <taxon>Ecdysozoa</taxon>
        <taxon>Arthropoda</taxon>
        <taxon>Hexapoda</taxon>
        <taxon>Insecta</taxon>
        <taxon>Pterygota</taxon>
        <taxon>Neoptera</taxon>
        <taxon>Endopterygota</taxon>
        <taxon>Lepidoptera</taxon>
        <taxon>Glossata</taxon>
        <taxon>Ditrysia</taxon>
        <taxon>Yponomeutoidea</taxon>
        <taxon>Plutellidae</taxon>
        <taxon>Plutella</taxon>
    </lineage>
</organism>
<evidence type="ECO:0000256" key="2">
    <source>
        <dbReference type="ARBA" id="ARBA00023157"/>
    </source>
</evidence>
<dbReference type="PANTHER" id="PTHR12231">
    <property type="entry name" value="CTX-RELATED TYPE I TRANSMEMBRANE PROTEIN"/>
    <property type="match status" value="1"/>
</dbReference>
<dbReference type="AlphaFoldDB" id="A0A8S4FTE2"/>
<dbReference type="InterPro" id="IPR007110">
    <property type="entry name" value="Ig-like_dom"/>
</dbReference>
<keyword evidence="6" id="KW-1185">Reference proteome</keyword>
<proteinExistence type="predicted"/>
<evidence type="ECO:0000256" key="1">
    <source>
        <dbReference type="ARBA" id="ARBA00022737"/>
    </source>
</evidence>
<keyword evidence="2" id="KW-1015">Disulfide bond</keyword>
<feature type="domain" description="Ig-like" evidence="4">
    <location>
        <begin position="69"/>
        <end position="160"/>
    </location>
</feature>
<dbReference type="InterPro" id="IPR003599">
    <property type="entry name" value="Ig_sub"/>
</dbReference>
<evidence type="ECO:0000313" key="6">
    <source>
        <dbReference type="Proteomes" id="UP000653454"/>
    </source>
</evidence>
<comment type="caution">
    <text evidence="5">The sequence shown here is derived from an EMBL/GenBank/DDBJ whole genome shotgun (WGS) entry which is preliminary data.</text>
</comment>
<dbReference type="PANTHER" id="PTHR12231:SF271">
    <property type="entry name" value="DPR-INTERACTING PROTEIN GAMMA"/>
    <property type="match status" value="1"/>
</dbReference>
<dbReference type="InterPro" id="IPR051170">
    <property type="entry name" value="Neural/epithelial_adhesion"/>
</dbReference>
<dbReference type="InterPro" id="IPR036179">
    <property type="entry name" value="Ig-like_dom_sf"/>
</dbReference>
<dbReference type="EMBL" id="CAJHNJ030000040">
    <property type="protein sequence ID" value="CAG9130225.1"/>
    <property type="molecule type" value="Genomic_DNA"/>
</dbReference>
<name>A0A8S4FTE2_PLUXY</name>
<dbReference type="Pfam" id="PF07679">
    <property type="entry name" value="I-set"/>
    <property type="match status" value="1"/>
</dbReference>
<accession>A0A8S4FTE2</accession>
<dbReference type="InterPro" id="IPR013098">
    <property type="entry name" value="Ig_I-set"/>
</dbReference>
<gene>
    <name evidence="5" type="ORF">PLXY2_LOCUS9806</name>
</gene>
<evidence type="ECO:0000313" key="5">
    <source>
        <dbReference type="EMBL" id="CAG9130225.1"/>
    </source>
</evidence>
<keyword evidence="3" id="KW-0393">Immunoglobulin domain</keyword>
<reference evidence="5" key="1">
    <citation type="submission" date="2020-11" db="EMBL/GenBank/DDBJ databases">
        <authorList>
            <person name="Whiteford S."/>
        </authorList>
    </citation>
    <scope>NUCLEOTIDE SEQUENCE</scope>
</reference>
<dbReference type="InterPro" id="IPR013783">
    <property type="entry name" value="Ig-like_fold"/>
</dbReference>
<dbReference type="Gene3D" id="2.60.40.10">
    <property type="entry name" value="Immunoglobulins"/>
    <property type="match status" value="2"/>
</dbReference>